<evidence type="ECO:0000313" key="3">
    <source>
        <dbReference type="Proteomes" id="UP001597241"/>
    </source>
</evidence>
<dbReference type="CDD" id="cd02966">
    <property type="entry name" value="TlpA_like_family"/>
    <property type="match status" value="1"/>
</dbReference>
<dbReference type="Gene3D" id="3.40.30.10">
    <property type="entry name" value="Glutaredoxin"/>
    <property type="match status" value="1"/>
</dbReference>
<dbReference type="PROSITE" id="PS51352">
    <property type="entry name" value="THIOREDOXIN_2"/>
    <property type="match status" value="1"/>
</dbReference>
<accession>A0ABW3WKQ2</accession>
<gene>
    <name evidence="2" type="ORF">ACFQ5N_04035</name>
</gene>
<dbReference type="Pfam" id="PF00578">
    <property type="entry name" value="AhpC-TSA"/>
    <property type="match status" value="1"/>
</dbReference>
<evidence type="ECO:0000259" key="1">
    <source>
        <dbReference type="PROSITE" id="PS51352"/>
    </source>
</evidence>
<dbReference type="InterPro" id="IPR050553">
    <property type="entry name" value="Thioredoxin_ResA/DsbE_sf"/>
</dbReference>
<dbReference type="RefSeq" id="WP_386807947.1">
    <property type="nucleotide sequence ID" value="NZ_JBHTMV010000003.1"/>
</dbReference>
<keyword evidence="3" id="KW-1185">Reference proteome</keyword>
<organism evidence="2 3">
    <name type="scientific">Lutibacter holmesii</name>
    <dbReference type="NCBI Taxonomy" id="1137985"/>
    <lineage>
        <taxon>Bacteria</taxon>
        <taxon>Pseudomonadati</taxon>
        <taxon>Bacteroidota</taxon>
        <taxon>Flavobacteriia</taxon>
        <taxon>Flavobacteriales</taxon>
        <taxon>Flavobacteriaceae</taxon>
        <taxon>Lutibacter</taxon>
    </lineage>
</organism>
<feature type="domain" description="Thioredoxin" evidence="1">
    <location>
        <begin position="286"/>
        <end position="431"/>
    </location>
</feature>
<dbReference type="PANTHER" id="PTHR42852:SF13">
    <property type="entry name" value="PROTEIN DIPZ"/>
    <property type="match status" value="1"/>
</dbReference>
<name>A0ABW3WKQ2_9FLAO</name>
<dbReference type="Proteomes" id="UP001597241">
    <property type="component" value="Unassembled WGS sequence"/>
</dbReference>
<dbReference type="PANTHER" id="PTHR42852">
    <property type="entry name" value="THIOL:DISULFIDE INTERCHANGE PROTEIN DSBE"/>
    <property type="match status" value="1"/>
</dbReference>
<proteinExistence type="predicted"/>
<comment type="caution">
    <text evidence="2">The sequence shown here is derived from an EMBL/GenBank/DDBJ whole genome shotgun (WGS) entry which is preliminary data.</text>
</comment>
<dbReference type="InterPro" id="IPR036249">
    <property type="entry name" value="Thioredoxin-like_sf"/>
</dbReference>
<protein>
    <submittedName>
        <fullName evidence="2">Redoxin domain-containing protein</fullName>
    </submittedName>
</protein>
<reference evidence="3" key="1">
    <citation type="journal article" date="2019" name="Int. J. Syst. Evol. Microbiol.">
        <title>The Global Catalogue of Microorganisms (GCM) 10K type strain sequencing project: providing services to taxonomists for standard genome sequencing and annotation.</title>
        <authorList>
            <consortium name="The Broad Institute Genomics Platform"/>
            <consortium name="The Broad Institute Genome Sequencing Center for Infectious Disease"/>
            <person name="Wu L."/>
            <person name="Ma J."/>
        </authorList>
    </citation>
    <scope>NUCLEOTIDE SEQUENCE [LARGE SCALE GENOMIC DNA]</scope>
    <source>
        <strain evidence="3">CCUG 62221</strain>
    </source>
</reference>
<dbReference type="EMBL" id="JBHTMV010000003">
    <property type="protein sequence ID" value="MFD1293000.1"/>
    <property type="molecule type" value="Genomic_DNA"/>
</dbReference>
<sequence length="431" mass="50701">MHAQNGYELTFEIKNYDSSEMILAYHLGDKQFINDTLKAAKPGLFLATGDEELDPGMYIAFFPSLRKSFEFLVNKEEQHFKLSTDSNNFVSNMQVENSFENKLYFDYLQFLEQKREEENKENVDKEVDAYQKNIISEYSNSFTAAIIKSSRNITVPENEKQGKDKGFYYYKEHFFDNLNFADERLLRTPIIYSKIDLYISDRLTIQHPDSVIVAVDKVLKLLEVNQEMFKYFVIRLVNKYAKSNTVCMDAVYVHLVDNYYLNGKTPWIDKEQLKKMQEDANDLRPFLCGKVAPNVEMQNFKVPAEPVSIHDTNSKYTVLYIWDLDCDYCKESVPELVKFKDNHKDDDVRVITISTSTHNEFDETKKIIEEYNMSRLINLIDPYNRSNFSEEYHIKSTPQVFVLDENKKIISKRIGTNQLEELFDKLLKNDK</sequence>
<dbReference type="Pfam" id="PF17127">
    <property type="entry name" value="DUF5106"/>
    <property type="match status" value="1"/>
</dbReference>
<dbReference type="InterPro" id="IPR000866">
    <property type="entry name" value="AhpC/TSA"/>
</dbReference>
<evidence type="ECO:0000313" key="2">
    <source>
        <dbReference type="EMBL" id="MFD1293000.1"/>
    </source>
</evidence>
<dbReference type="SUPFAM" id="SSF52833">
    <property type="entry name" value="Thioredoxin-like"/>
    <property type="match status" value="1"/>
</dbReference>
<dbReference type="InterPro" id="IPR033395">
    <property type="entry name" value="DUF5106"/>
</dbReference>
<dbReference type="InterPro" id="IPR013766">
    <property type="entry name" value="Thioredoxin_domain"/>
</dbReference>